<dbReference type="PANTHER" id="PTHR45453">
    <property type="entry name" value="PHOSPHATE REGULON SENSOR PROTEIN PHOR"/>
    <property type="match status" value="1"/>
</dbReference>
<dbReference type="Pfam" id="PF02518">
    <property type="entry name" value="HATPase_c"/>
    <property type="match status" value="1"/>
</dbReference>
<dbReference type="PROSITE" id="PS50109">
    <property type="entry name" value="HIS_KIN"/>
    <property type="match status" value="1"/>
</dbReference>
<evidence type="ECO:0000313" key="10">
    <source>
        <dbReference type="Proteomes" id="UP000652477"/>
    </source>
</evidence>
<evidence type="ECO:0000256" key="7">
    <source>
        <dbReference type="ARBA" id="ARBA00023012"/>
    </source>
</evidence>
<comment type="subcellular location">
    <subcellularLocation>
        <location evidence="2">Membrane</location>
    </subcellularLocation>
</comment>
<dbReference type="InterPro" id="IPR004358">
    <property type="entry name" value="Sig_transdc_His_kin-like_C"/>
</dbReference>
<dbReference type="RefSeq" id="WP_186877052.1">
    <property type="nucleotide sequence ID" value="NZ_JACOPF010000005.1"/>
</dbReference>
<dbReference type="Gene3D" id="3.30.565.10">
    <property type="entry name" value="Histidine kinase-like ATPase, C-terminal domain"/>
    <property type="match status" value="1"/>
</dbReference>
<dbReference type="AlphaFoldDB" id="A0A923LLE8"/>
<dbReference type="SUPFAM" id="SSF47384">
    <property type="entry name" value="Homodimeric domain of signal transducing histidine kinase"/>
    <property type="match status" value="1"/>
</dbReference>
<evidence type="ECO:0000259" key="8">
    <source>
        <dbReference type="PROSITE" id="PS50109"/>
    </source>
</evidence>
<dbReference type="GO" id="GO:0004721">
    <property type="term" value="F:phosphoprotein phosphatase activity"/>
    <property type="evidence" value="ECO:0007669"/>
    <property type="project" value="TreeGrafter"/>
</dbReference>
<dbReference type="InterPro" id="IPR036890">
    <property type="entry name" value="HATPase_C_sf"/>
</dbReference>
<dbReference type="GO" id="GO:0000155">
    <property type="term" value="F:phosphorelay sensor kinase activity"/>
    <property type="evidence" value="ECO:0007669"/>
    <property type="project" value="InterPro"/>
</dbReference>
<dbReference type="Gene3D" id="1.10.287.130">
    <property type="match status" value="1"/>
</dbReference>
<organism evidence="9 10">
    <name type="scientific">Mediterraneibacter hominis</name>
    <dbReference type="NCBI Taxonomy" id="2763054"/>
    <lineage>
        <taxon>Bacteria</taxon>
        <taxon>Bacillati</taxon>
        <taxon>Bacillota</taxon>
        <taxon>Clostridia</taxon>
        <taxon>Lachnospirales</taxon>
        <taxon>Lachnospiraceae</taxon>
        <taxon>Mediterraneibacter</taxon>
    </lineage>
</organism>
<sequence length="282" mass="32692">MDGFVRRKTFEILNKMVDEALAGTFTESDYDESELSKLESKWMRFLSTSVLNREAIEKERQSIQELVSDISHQVKTPIANILLYGEILEERLEGSKEKELAEHLLKETERLEFLIQSLIKMSRLETNTIQVLPEVQSLIPLLEEVVERGEKKQKLKGIQIEKTGWSDTLLACFDKKWTEEAIYNILDNALKYTEENSKIVIRIVPYEFFVRICIKDEGPGVTEEEAPLLFKRFYRSPRFSEKEGVGLGLYLSREILRKEGGYIKVTSPKEGGTEFSVFLKCY</sequence>
<dbReference type="InterPro" id="IPR005467">
    <property type="entry name" value="His_kinase_dom"/>
</dbReference>
<feature type="domain" description="Histidine kinase" evidence="8">
    <location>
        <begin position="69"/>
        <end position="282"/>
    </location>
</feature>
<evidence type="ECO:0000256" key="3">
    <source>
        <dbReference type="ARBA" id="ARBA00012438"/>
    </source>
</evidence>
<dbReference type="EMBL" id="JACOPF010000005">
    <property type="protein sequence ID" value="MBC5690394.1"/>
    <property type="molecule type" value="Genomic_DNA"/>
</dbReference>
<dbReference type="SMART" id="SM00387">
    <property type="entry name" value="HATPase_c"/>
    <property type="match status" value="1"/>
</dbReference>
<dbReference type="CDD" id="cd00082">
    <property type="entry name" value="HisKA"/>
    <property type="match status" value="1"/>
</dbReference>
<proteinExistence type="predicted"/>
<evidence type="ECO:0000256" key="4">
    <source>
        <dbReference type="ARBA" id="ARBA00022553"/>
    </source>
</evidence>
<accession>A0A923LLE8</accession>
<evidence type="ECO:0000256" key="1">
    <source>
        <dbReference type="ARBA" id="ARBA00000085"/>
    </source>
</evidence>
<keyword evidence="5" id="KW-0808">Transferase</keyword>
<name>A0A923LLE8_9FIRM</name>
<keyword evidence="4" id="KW-0597">Phosphoprotein</keyword>
<reference evidence="9" key="1">
    <citation type="submission" date="2020-08" db="EMBL/GenBank/DDBJ databases">
        <title>Genome public.</title>
        <authorList>
            <person name="Liu C."/>
            <person name="Sun Q."/>
        </authorList>
    </citation>
    <scope>NUCLEOTIDE SEQUENCE</scope>
    <source>
        <strain evidence="9">NSJ-55</strain>
    </source>
</reference>
<dbReference type="SUPFAM" id="SSF55874">
    <property type="entry name" value="ATPase domain of HSP90 chaperone/DNA topoisomerase II/histidine kinase"/>
    <property type="match status" value="1"/>
</dbReference>
<dbReference type="Proteomes" id="UP000652477">
    <property type="component" value="Unassembled WGS sequence"/>
</dbReference>
<evidence type="ECO:0000256" key="6">
    <source>
        <dbReference type="ARBA" id="ARBA00022777"/>
    </source>
</evidence>
<keyword evidence="6 9" id="KW-0418">Kinase</keyword>
<dbReference type="InterPro" id="IPR003661">
    <property type="entry name" value="HisK_dim/P_dom"/>
</dbReference>
<dbReference type="PRINTS" id="PR00344">
    <property type="entry name" value="BCTRLSENSOR"/>
</dbReference>
<keyword evidence="7" id="KW-0902">Two-component regulatory system</keyword>
<keyword evidence="10" id="KW-1185">Reference proteome</keyword>
<dbReference type="InterPro" id="IPR050351">
    <property type="entry name" value="BphY/WalK/GraS-like"/>
</dbReference>
<evidence type="ECO:0000256" key="2">
    <source>
        <dbReference type="ARBA" id="ARBA00004370"/>
    </source>
</evidence>
<evidence type="ECO:0000313" key="9">
    <source>
        <dbReference type="EMBL" id="MBC5690394.1"/>
    </source>
</evidence>
<evidence type="ECO:0000256" key="5">
    <source>
        <dbReference type="ARBA" id="ARBA00022679"/>
    </source>
</evidence>
<dbReference type="InterPro" id="IPR036097">
    <property type="entry name" value="HisK_dim/P_sf"/>
</dbReference>
<dbReference type="Pfam" id="PF00512">
    <property type="entry name" value="HisKA"/>
    <property type="match status" value="1"/>
</dbReference>
<dbReference type="SMART" id="SM00388">
    <property type="entry name" value="HisKA"/>
    <property type="match status" value="1"/>
</dbReference>
<comment type="catalytic activity">
    <reaction evidence="1">
        <text>ATP + protein L-histidine = ADP + protein N-phospho-L-histidine.</text>
        <dbReference type="EC" id="2.7.13.3"/>
    </reaction>
</comment>
<protein>
    <recommendedName>
        <fullName evidence="3">histidine kinase</fullName>
        <ecNumber evidence="3">2.7.13.3</ecNumber>
    </recommendedName>
</protein>
<dbReference type="PANTHER" id="PTHR45453:SF1">
    <property type="entry name" value="PHOSPHATE REGULON SENSOR PROTEIN PHOR"/>
    <property type="match status" value="1"/>
</dbReference>
<dbReference type="CDD" id="cd00075">
    <property type="entry name" value="HATPase"/>
    <property type="match status" value="1"/>
</dbReference>
<dbReference type="InterPro" id="IPR003594">
    <property type="entry name" value="HATPase_dom"/>
</dbReference>
<dbReference type="GO" id="GO:0005886">
    <property type="term" value="C:plasma membrane"/>
    <property type="evidence" value="ECO:0007669"/>
    <property type="project" value="TreeGrafter"/>
</dbReference>
<dbReference type="EC" id="2.7.13.3" evidence="3"/>
<gene>
    <name evidence="9" type="ORF">H8S37_15885</name>
</gene>
<comment type="caution">
    <text evidence="9">The sequence shown here is derived from an EMBL/GenBank/DDBJ whole genome shotgun (WGS) entry which is preliminary data.</text>
</comment>
<dbReference type="GO" id="GO:0016036">
    <property type="term" value="P:cellular response to phosphate starvation"/>
    <property type="evidence" value="ECO:0007669"/>
    <property type="project" value="TreeGrafter"/>
</dbReference>